<sequence>MVAGTVPTDCGGLYIVHWSRMALNPDVALLEERDDLAFQSSYAVDARAMDPESELDFVAGSDDSVEVKVDVFVSPVFQKLSRGENQAGFAGHELNRASSDGDAGVEEGSKRD</sequence>
<organism evidence="2">
    <name type="scientific">Pseudo-nitzschia australis</name>
    <dbReference type="NCBI Taxonomy" id="44445"/>
    <lineage>
        <taxon>Eukaryota</taxon>
        <taxon>Sar</taxon>
        <taxon>Stramenopiles</taxon>
        <taxon>Ochrophyta</taxon>
        <taxon>Bacillariophyta</taxon>
        <taxon>Bacillariophyceae</taxon>
        <taxon>Bacillariophycidae</taxon>
        <taxon>Bacillariales</taxon>
        <taxon>Bacillariaceae</taxon>
        <taxon>Pseudo-nitzschia</taxon>
    </lineage>
</organism>
<evidence type="ECO:0000256" key="1">
    <source>
        <dbReference type="SAM" id="MobiDB-lite"/>
    </source>
</evidence>
<dbReference type="EMBL" id="HBIX01011103">
    <property type="protein sequence ID" value="CAE0715618.1"/>
    <property type="molecule type" value="Transcribed_RNA"/>
</dbReference>
<protein>
    <submittedName>
        <fullName evidence="2">Uncharacterized protein</fullName>
    </submittedName>
</protein>
<reference evidence="2" key="1">
    <citation type="submission" date="2021-01" db="EMBL/GenBank/DDBJ databases">
        <authorList>
            <person name="Corre E."/>
            <person name="Pelletier E."/>
            <person name="Niang G."/>
            <person name="Scheremetjew M."/>
            <person name="Finn R."/>
            <person name="Kale V."/>
            <person name="Holt S."/>
            <person name="Cochrane G."/>
            <person name="Meng A."/>
            <person name="Brown T."/>
            <person name="Cohen L."/>
        </authorList>
    </citation>
    <scope>NUCLEOTIDE SEQUENCE</scope>
    <source>
        <strain evidence="2">10249 10 AB</strain>
    </source>
</reference>
<feature type="region of interest" description="Disordered" evidence="1">
    <location>
        <begin position="88"/>
        <end position="112"/>
    </location>
</feature>
<evidence type="ECO:0000313" key="2">
    <source>
        <dbReference type="EMBL" id="CAE0715618.1"/>
    </source>
</evidence>
<accession>A0A7S4AH84</accession>
<dbReference type="AlphaFoldDB" id="A0A7S4AH84"/>
<gene>
    <name evidence="2" type="ORF">PAUS00366_LOCUS8370</name>
</gene>
<proteinExistence type="predicted"/>
<name>A0A7S4AH84_9STRA</name>